<dbReference type="Pfam" id="PF00743">
    <property type="entry name" value="FMO-like"/>
    <property type="match status" value="1"/>
</dbReference>
<evidence type="ECO:0000256" key="1">
    <source>
        <dbReference type="ARBA" id="ARBA00009183"/>
    </source>
</evidence>
<organism evidence="6 8">
    <name type="scientific">Alternaria alternata</name>
    <name type="common">Alternaria rot fungus</name>
    <name type="synonym">Torula alternata</name>
    <dbReference type="NCBI Taxonomy" id="5599"/>
    <lineage>
        <taxon>Eukaryota</taxon>
        <taxon>Fungi</taxon>
        <taxon>Dikarya</taxon>
        <taxon>Ascomycota</taxon>
        <taxon>Pezizomycotina</taxon>
        <taxon>Dothideomycetes</taxon>
        <taxon>Pleosporomycetidae</taxon>
        <taxon>Pleosporales</taxon>
        <taxon>Pleosporineae</taxon>
        <taxon>Pleosporaceae</taxon>
        <taxon>Alternaria</taxon>
        <taxon>Alternaria sect. Alternaria</taxon>
        <taxon>Alternaria alternata complex</taxon>
    </lineage>
</organism>
<proteinExistence type="inferred from homology"/>
<evidence type="ECO:0000313" key="9">
    <source>
        <dbReference type="Proteomes" id="UP000291422"/>
    </source>
</evidence>
<dbReference type="AlphaFoldDB" id="A0A177D7B1"/>
<dbReference type="PANTHER" id="PTHR23023">
    <property type="entry name" value="DIMETHYLANILINE MONOOXYGENASE"/>
    <property type="match status" value="1"/>
</dbReference>
<dbReference type="InterPro" id="IPR050346">
    <property type="entry name" value="FMO-like"/>
</dbReference>
<dbReference type="GO" id="GO:0050661">
    <property type="term" value="F:NADP binding"/>
    <property type="evidence" value="ECO:0007669"/>
    <property type="project" value="InterPro"/>
</dbReference>
<evidence type="ECO:0000256" key="3">
    <source>
        <dbReference type="ARBA" id="ARBA00022827"/>
    </source>
</evidence>
<gene>
    <name evidence="7" type="ORF">AA0117_g9347</name>
    <name evidence="6" type="ORF">CC77DRAFT_1013254</name>
</gene>
<keyword evidence="5" id="KW-0560">Oxidoreductase</keyword>
<protein>
    <submittedName>
        <fullName evidence="6">FAD/NAD(P)-binding domain-containing protein</fullName>
    </submittedName>
</protein>
<dbReference type="Gene3D" id="3.50.50.60">
    <property type="entry name" value="FAD/NAD(P)-binding domain"/>
    <property type="match status" value="4"/>
</dbReference>
<keyword evidence="4" id="KW-0521">NADP</keyword>
<dbReference type="RefSeq" id="XP_018380729.1">
    <property type="nucleotide sequence ID" value="XM_018523822.1"/>
</dbReference>
<dbReference type="SUPFAM" id="SSF51905">
    <property type="entry name" value="FAD/NAD(P)-binding domain"/>
    <property type="match status" value="2"/>
</dbReference>
<comment type="similarity">
    <text evidence="1">Belongs to the FMO family.</text>
</comment>
<name>A0A177D7B1_ALTAL</name>
<dbReference type="EMBL" id="KV441494">
    <property type="protein sequence ID" value="OAG15308.1"/>
    <property type="molecule type" value="Genomic_DNA"/>
</dbReference>
<evidence type="ECO:0000256" key="5">
    <source>
        <dbReference type="ARBA" id="ARBA00023002"/>
    </source>
</evidence>
<evidence type="ECO:0000313" key="7">
    <source>
        <dbReference type="EMBL" id="RYN71549.1"/>
    </source>
</evidence>
<dbReference type="Proteomes" id="UP000077248">
    <property type="component" value="Unassembled WGS sequence"/>
</dbReference>
<evidence type="ECO:0000313" key="8">
    <source>
        <dbReference type="Proteomes" id="UP000077248"/>
    </source>
</evidence>
<dbReference type="VEuPathDB" id="FungiDB:CC77DRAFT_1013254"/>
<reference evidence="9" key="2">
    <citation type="journal article" date="2019" name="bioRxiv">
        <title>Genomics, evolutionary history and diagnostics of the Alternaria alternata species group including apple and Asian pear pathotypes.</title>
        <authorList>
            <person name="Armitage A.D."/>
            <person name="Cockerton H.M."/>
            <person name="Sreenivasaprasad S."/>
            <person name="Woodhall J.W."/>
            <person name="Lane C.R."/>
            <person name="Harrison R.J."/>
            <person name="Clarkson J.P."/>
        </authorList>
    </citation>
    <scope>NUCLEOTIDE SEQUENCE [LARGE SCALE GENOMIC DNA]</scope>
    <source>
        <strain evidence="9">FERA 1177</strain>
    </source>
</reference>
<dbReference type="GeneID" id="29109416"/>
<dbReference type="Proteomes" id="UP000291422">
    <property type="component" value="Unassembled WGS sequence"/>
</dbReference>
<dbReference type="InterPro" id="IPR020946">
    <property type="entry name" value="Flavin_mOase-like"/>
</dbReference>
<dbReference type="GO" id="GO:0050660">
    <property type="term" value="F:flavin adenine dinucleotide binding"/>
    <property type="evidence" value="ECO:0007669"/>
    <property type="project" value="InterPro"/>
</dbReference>
<dbReference type="GO" id="GO:0004499">
    <property type="term" value="F:N,N-dimethylaniline monooxygenase activity"/>
    <property type="evidence" value="ECO:0007669"/>
    <property type="project" value="InterPro"/>
</dbReference>
<evidence type="ECO:0000256" key="2">
    <source>
        <dbReference type="ARBA" id="ARBA00022630"/>
    </source>
</evidence>
<evidence type="ECO:0000256" key="4">
    <source>
        <dbReference type="ARBA" id="ARBA00022857"/>
    </source>
</evidence>
<dbReference type="EMBL" id="PDXD01000031">
    <property type="protein sequence ID" value="RYN71549.1"/>
    <property type="molecule type" value="Genomic_DNA"/>
</dbReference>
<dbReference type="OMA" id="HYLKVWG"/>
<dbReference type="InterPro" id="IPR036188">
    <property type="entry name" value="FAD/NAD-bd_sf"/>
</dbReference>
<reference evidence="7" key="3">
    <citation type="journal article" date="2019" name="J. ISSAAS">
        <title>Genomics, evolutionary history and diagnostics of the Alternaria alternata species group including apple and Asian pear pathotypes.</title>
        <authorList>
            <person name="Armitage A.D."/>
            <person name="Cockerton H.M."/>
            <person name="Sreenivasaprasad S."/>
            <person name="Woodhall J."/>
            <person name="Lane C."/>
            <person name="Harrison R.J."/>
            <person name="Clarkson J.P."/>
        </authorList>
    </citation>
    <scope>NUCLEOTIDE SEQUENCE</scope>
    <source>
        <strain evidence="7">FERA 1177</strain>
    </source>
</reference>
<evidence type="ECO:0000313" key="6">
    <source>
        <dbReference type="EMBL" id="OAG15308.1"/>
    </source>
</evidence>
<dbReference type="PRINTS" id="PR00370">
    <property type="entry name" value="FMOXYGENASE"/>
</dbReference>
<dbReference type="InterPro" id="IPR000960">
    <property type="entry name" value="Flavin_mOase"/>
</dbReference>
<sequence length="525" mass="58975">MDRATTVAVIGLGPAGLVALKNLREEGFHATGFDRNEYVGGLWQYSAKEQTSVMETTRVNISKERGCFTDFPFPEDVPSHPAAAQVQQYLIDYTRHFKLGPYMRLSTSIEQITFNEGRQQWVLNIQGGDEEYYDKVVVAIGGMIGKANLPVVEGIERFAGSSVHSQGFKRPKDYENKRVMVVGFSNSAADTATQLVGMANKVYMAHRHGARILPRRIKGVPIDHTHSLRLFTVQSLILKYFPHLGERLFDKFIKKMQDKSFKIRPEWRFEHAGKVPVVSDTLIPCLEDGSISSVAGIRRVLGATEVELQDGTRLEVDAIIWCTGYASDFSMIEPRFDPTCRPQQWLDAPGSNGKSLFRLYHNVFSLEKPDSLAFLGNVSITLGGFPIFDMASMAVAQVWAGKSSLPSLSAMNFAVGKHHMWLADSAKRIPNVSPGQCEASEWVRAMDHLAGTGVNEYLGYGWKGWLFWLRERRFCNLLMGGIWSPSIHRVFNTGKRKCWDGAREAIERVNERVAMMREEAKKKAV</sequence>
<keyword evidence="8" id="KW-1185">Reference proteome</keyword>
<accession>A0A177D7B1</accession>
<dbReference type="KEGG" id="aalt:CC77DRAFT_1013254"/>
<keyword evidence="3" id="KW-0274">FAD</keyword>
<dbReference type="PIRSF" id="PIRSF000332">
    <property type="entry name" value="FMO"/>
    <property type="match status" value="1"/>
</dbReference>
<keyword evidence="2" id="KW-0285">Flavoprotein</keyword>
<reference evidence="6 8" key="1">
    <citation type="submission" date="2016-05" db="EMBL/GenBank/DDBJ databases">
        <title>Comparative analysis of secretome profiles of manganese(II)-oxidizing ascomycete fungi.</title>
        <authorList>
            <consortium name="DOE Joint Genome Institute"/>
            <person name="Zeiner C.A."/>
            <person name="Purvine S.O."/>
            <person name="Zink E.M."/>
            <person name="Wu S."/>
            <person name="Pasa-Tolic L."/>
            <person name="Chaput D.L."/>
            <person name="Haridas S."/>
            <person name="Grigoriev I.V."/>
            <person name="Santelli C.M."/>
            <person name="Hansel C.M."/>
        </authorList>
    </citation>
    <scope>NUCLEOTIDE SEQUENCE [LARGE SCALE GENOMIC DNA]</scope>
    <source>
        <strain evidence="6 8">SRC1lrK2f</strain>
    </source>
</reference>